<dbReference type="SMART" id="SM00020">
    <property type="entry name" value="Tryp_SPc"/>
    <property type="match status" value="1"/>
</dbReference>
<feature type="domain" description="Peptidase S1" evidence="9">
    <location>
        <begin position="27"/>
        <end position="283"/>
    </location>
</feature>
<keyword evidence="2" id="KW-0800">Toxin</keyword>
<evidence type="ECO:0000256" key="4">
    <source>
        <dbReference type="ARBA" id="ARBA00023240"/>
    </source>
</evidence>
<keyword evidence="3" id="KW-1015">Disulfide bond</keyword>
<dbReference type="Gene3D" id="2.40.10.10">
    <property type="entry name" value="Trypsin-like serine proteases"/>
    <property type="match status" value="1"/>
</dbReference>
<accession>A0A922CW10</accession>
<dbReference type="GO" id="GO:0005576">
    <property type="term" value="C:extracellular region"/>
    <property type="evidence" value="ECO:0007669"/>
    <property type="project" value="UniProtKB-SubCell"/>
</dbReference>
<dbReference type="PROSITE" id="PS50240">
    <property type="entry name" value="TRYPSIN_DOM"/>
    <property type="match status" value="1"/>
</dbReference>
<evidence type="ECO:0000313" key="10">
    <source>
        <dbReference type="EMBL" id="KAG6460414.1"/>
    </source>
</evidence>
<dbReference type="Pfam" id="PF00089">
    <property type="entry name" value="Trypsin"/>
    <property type="match status" value="1"/>
</dbReference>
<dbReference type="InterPro" id="IPR051487">
    <property type="entry name" value="Ser/Thr_Proteases_Immune/Dev"/>
</dbReference>
<evidence type="ECO:0000313" key="11">
    <source>
        <dbReference type="Proteomes" id="UP000791440"/>
    </source>
</evidence>
<protein>
    <recommendedName>
        <fullName evidence="9">Peptidase S1 domain-containing protein</fullName>
    </recommendedName>
</protein>
<dbReference type="FunFam" id="2.40.10.10:FF:000068">
    <property type="entry name" value="transmembrane protease serine 2"/>
    <property type="match status" value="1"/>
</dbReference>
<dbReference type="Proteomes" id="UP000791440">
    <property type="component" value="Unassembled WGS sequence"/>
</dbReference>
<dbReference type="GO" id="GO:0004252">
    <property type="term" value="F:serine-type endopeptidase activity"/>
    <property type="evidence" value="ECO:0007669"/>
    <property type="project" value="InterPro"/>
</dbReference>
<feature type="chain" id="PRO_5037364198" description="Peptidase S1 domain-containing protein" evidence="8">
    <location>
        <begin position="20"/>
        <end position="316"/>
    </location>
</feature>
<dbReference type="AlphaFoldDB" id="A0A922CW10"/>
<dbReference type="EMBL" id="JH668670">
    <property type="protein sequence ID" value="KAG6460414.1"/>
    <property type="molecule type" value="Genomic_DNA"/>
</dbReference>
<keyword evidence="4" id="KW-1199">Hemostasis impairing toxin</keyword>
<dbReference type="PROSITE" id="PS00134">
    <property type="entry name" value="TRYPSIN_HIS"/>
    <property type="match status" value="1"/>
</dbReference>
<evidence type="ECO:0000256" key="2">
    <source>
        <dbReference type="ARBA" id="ARBA00022656"/>
    </source>
</evidence>
<dbReference type="GO" id="GO:0006508">
    <property type="term" value="P:proteolysis"/>
    <property type="evidence" value="ECO:0007669"/>
    <property type="project" value="InterPro"/>
</dbReference>
<dbReference type="PRINTS" id="PR00722">
    <property type="entry name" value="CHYMOTRYPSIN"/>
</dbReference>
<gene>
    <name evidence="10" type="ORF">O3G_MSEX011968</name>
</gene>
<dbReference type="CDD" id="cd00190">
    <property type="entry name" value="Tryp_SPc"/>
    <property type="match status" value="1"/>
</dbReference>
<comment type="similarity">
    <text evidence="5">Belongs to the peptidase S1 family. CLIP subfamily.</text>
</comment>
<dbReference type="SUPFAM" id="SSF50494">
    <property type="entry name" value="Trypsin-like serine proteases"/>
    <property type="match status" value="1"/>
</dbReference>
<proteinExistence type="inferred from homology"/>
<feature type="signal peptide" evidence="8">
    <location>
        <begin position="1"/>
        <end position="19"/>
    </location>
</feature>
<dbReference type="OrthoDB" id="2019384at2759"/>
<organism evidence="10 11">
    <name type="scientific">Manduca sexta</name>
    <name type="common">Tobacco hawkmoth</name>
    <name type="synonym">Tobacco hornworm</name>
    <dbReference type="NCBI Taxonomy" id="7130"/>
    <lineage>
        <taxon>Eukaryota</taxon>
        <taxon>Metazoa</taxon>
        <taxon>Ecdysozoa</taxon>
        <taxon>Arthropoda</taxon>
        <taxon>Hexapoda</taxon>
        <taxon>Insecta</taxon>
        <taxon>Pterygota</taxon>
        <taxon>Neoptera</taxon>
        <taxon>Endopterygota</taxon>
        <taxon>Lepidoptera</taxon>
        <taxon>Glossata</taxon>
        <taxon>Ditrysia</taxon>
        <taxon>Bombycoidea</taxon>
        <taxon>Sphingidae</taxon>
        <taxon>Sphinginae</taxon>
        <taxon>Sphingini</taxon>
        <taxon>Manduca</taxon>
    </lineage>
</organism>
<dbReference type="InterPro" id="IPR001254">
    <property type="entry name" value="Trypsin_dom"/>
</dbReference>
<keyword evidence="8" id="KW-0732">Signal</keyword>
<evidence type="ECO:0000259" key="9">
    <source>
        <dbReference type="PROSITE" id="PS50240"/>
    </source>
</evidence>
<name>A0A922CW10_MANSE</name>
<evidence type="ECO:0000256" key="1">
    <source>
        <dbReference type="ARBA" id="ARBA00004239"/>
    </source>
</evidence>
<comment type="caution">
    <text evidence="10">The sequence shown here is derived from an EMBL/GenBank/DDBJ whole genome shotgun (WGS) entry which is preliminary data.</text>
</comment>
<comment type="subcellular location">
    <subcellularLocation>
        <location evidence="1">Secreted</location>
        <location evidence="1">Extracellular space</location>
    </subcellularLocation>
</comment>
<keyword evidence="7" id="KW-1205">Fibrinolytic toxin</keyword>
<keyword evidence="11" id="KW-1185">Reference proteome</keyword>
<dbReference type="InterPro" id="IPR001314">
    <property type="entry name" value="Peptidase_S1A"/>
</dbReference>
<evidence type="ECO:0000256" key="8">
    <source>
        <dbReference type="SAM" id="SignalP"/>
    </source>
</evidence>
<comment type="function">
    <text evidence="6">Fibrinolytic activity; shows preferential cleavage of Arg-Gly bonds in all three fibrinogen chains. Contact with the caterpillars causes severe bleeding, due the anticoagulant effect of the protein.</text>
</comment>
<dbReference type="InterPro" id="IPR009003">
    <property type="entry name" value="Peptidase_S1_PA"/>
</dbReference>
<evidence type="ECO:0000256" key="7">
    <source>
        <dbReference type="ARBA" id="ARBA00084094"/>
    </source>
</evidence>
<dbReference type="InterPro" id="IPR043504">
    <property type="entry name" value="Peptidase_S1_PA_chymotrypsin"/>
</dbReference>
<evidence type="ECO:0000256" key="5">
    <source>
        <dbReference type="ARBA" id="ARBA00024195"/>
    </source>
</evidence>
<sequence length="316" mass="34333">MRLLCLLCVTCFGFGASETDNSTLKGIQGGYHTDPMNAPWHVGLYKVGKIYKQICGGTIIASNVVVTAAHCVSKDDKVWPASEFAVGAGKIYRAWDNFNDVGAQKSNVREIKLPPRYQGVVANYQEDIALLILVDAFVYTNFVQPACVSFNAHFDTLQLREGQLGKVVGWGLSGLKSKMSRLLRGATLPCVAIENCISQSPQSFKSYITGDKICAGYQNGTAVCRGDSGGGLVFPEAVDGIERYFLRGVVSTSPDSSELCNRYTWATFTHLLRHEHFVKSHVPHVEQICGISPIVNVASRFGVTADDSKCSCTCGK</sequence>
<dbReference type="InterPro" id="IPR018114">
    <property type="entry name" value="TRYPSIN_HIS"/>
</dbReference>
<evidence type="ECO:0000256" key="3">
    <source>
        <dbReference type="ARBA" id="ARBA00023157"/>
    </source>
</evidence>
<reference evidence="10" key="1">
    <citation type="journal article" date="2016" name="Insect Biochem. Mol. Biol.">
        <title>Multifaceted biological insights from a draft genome sequence of the tobacco hornworm moth, Manduca sexta.</title>
        <authorList>
            <person name="Kanost M.R."/>
            <person name="Arrese E.L."/>
            <person name="Cao X."/>
            <person name="Chen Y.R."/>
            <person name="Chellapilla S."/>
            <person name="Goldsmith M.R."/>
            <person name="Grosse-Wilde E."/>
            <person name="Heckel D.G."/>
            <person name="Herndon N."/>
            <person name="Jiang H."/>
            <person name="Papanicolaou A."/>
            <person name="Qu J."/>
            <person name="Soulages J.L."/>
            <person name="Vogel H."/>
            <person name="Walters J."/>
            <person name="Waterhouse R.M."/>
            <person name="Ahn S.J."/>
            <person name="Almeida F.C."/>
            <person name="An C."/>
            <person name="Aqrawi P."/>
            <person name="Bretschneider A."/>
            <person name="Bryant W.B."/>
            <person name="Bucks S."/>
            <person name="Chao H."/>
            <person name="Chevignon G."/>
            <person name="Christen J.M."/>
            <person name="Clarke D.F."/>
            <person name="Dittmer N.T."/>
            <person name="Ferguson L.C.F."/>
            <person name="Garavelou S."/>
            <person name="Gordon K.H.J."/>
            <person name="Gunaratna R.T."/>
            <person name="Han Y."/>
            <person name="Hauser F."/>
            <person name="He Y."/>
            <person name="Heidel-Fischer H."/>
            <person name="Hirsh A."/>
            <person name="Hu Y."/>
            <person name="Jiang H."/>
            <person name="Kalra D."/>
            <person name="Klinner C."/>
            <person name="Konig C."/>
            <person name="Kovar C."/>
            <person name="Kroll A.R."/>
            <person name="Kuwar S.S."/>
            <person name="Lee S.L."/>
            <person name="Lehman R."/>
            <person name="Li K."/>
            <person name="Li Z."/>
            <person name="Liang H."/>
            <person name="Lovelace S."/>
            <person name="Lu Z."/>
            <person name="Mansfield J.H."/>
            <person name="McCulloch K.J."/>
            <person name="Mathew T."/>
            <person name="Morton B."/>
            <person name="Muzny D.M."/>
            <person name="Neunemann D."/>
            <person name="Ongeri F."/>
            <person name="Pauchet Y."/>
            <person name="Pu L.L."/>
            <person name="Pyrousis I."/>
            <person name="Rao X.J."/>
            <person name="Redding A."/>
            <person name="Roesel C."/>
            <person name="Sanchez-Gracia A."/>
            <person name="Schaack S."/>
            <person name="Shukla A."/>
            <person name="Tetreau G."/>
            <person name="Wang Y."/>
            <person name="Xiong G.H."/>
            <person name="Traut W."/>
            <person name="Walsh T.K."/>
            <person name="Worley K.C."/>
            <person name="Wu D."/>
            <person name="Wu W."/>
            <person name="Wu Y.Q."/>
            <person name="Zhang X."/>
            <person name="Zou Z."/>
            <person name="Zucker H."/>
            <person name="Briscoe A.D."/>
            <person name="Burmester T."/>
            <person name="Clem R.J."/>
            <person name="Feyereisen R."/>
            <person name="Grimmelikhuijzen C.J.P."/>
            <person name="Hamodrakas S.J."/>
            <person name="Hansson B.S."/>
            <person name="Huguet E."/>
            <person name="Jermiin L.S."/>
            <person name="Lan Q."/>
            <person name="Lehman H.K."/>
            <person name="Lorenzen M."/>
            <person name="Merzendorfer H."/>
            <person name="Michalopoulos I."/>
            <person name="Morton D.B."/>
            <person name="Muthukrishnan S."/>
            <person name="Oakeshott J.G."/>
            <person name="Palmer W."/>
            <person name="Park Y."/>
            <person name="Passarelli A.L."/>
            <person name="Rozas J."/>
            <person name="Schwartz L.M."/>
            <person name="Smith W."/>
            <person name="Southgate A."/>
            <person name="Vilcinskas A."/>
            <person name="Vogt R."/>
            <person name="Wang P."/>
            <person name="Werren J."/>
            <person name="Yu X.Q."/>
            <person name="Zhou J.J."/>
            <person name="Brown S.J."/>
            <person name="Scherer S.E."/>
            <person name="Richards S."/>
            <person name="Blissard G.W."/>
        </authorList>
    </citation>
    <scope>NUCLEOTIDE SEQUENCE</scope>
</reference>
<dbReference type="GO" id="GO:0090729">
    <property type="term" value="F:toxin activity"/>
    <property type="evidence" value="ECO:0007669"/>
    <property type="project" value="UniProtKB-KW"/>
</dbReference>
<evidence type="ECO:0000256" key="6">
    <source>
        <dbReference type="ARBA" id="ARBA00055534"/>
    </source>
</evidence>
<dbReference type="PANTHER" id="PTHR24256">
    <property type="entry name" value="TRYPTASE-RELATED"/>
    <property type="match status" value="1"/>
</dbReference>
<reference evidence="10" key="2">
    <citation type="submission" date="2020-12" db="EMBL/GenBank/DDBJ databases">
        <authorList>
            <person name="Kanost M."/>
        </authorList>
    </citation>
    <scope>NUCLEOTIDE SEQUENCE</scope>
</reference>